<reference evidence="2" key="1">
    <citation type="journal article" date="2013" name="J. Plant Res.">
        <title>Effect of fungi and light on seed germination of three Opuntia species from semiarid lands of central Mexico.</title>
        <authorList>
            <person name="Delgado-Sanchez P."/>
            <person name="Jimenez-Bremont J.F."/>
            <person name="Guerrero-Gonzalez Mde L."/>
            <person name="Flores J."/>
        </authorList>
    </citation>
    <scope>NUCLEOTIDE SEQUENCE</scope>
    <source>
        <tissue evidence="2">Cladode</tissue>
    </source>
</reference>
<reference evidence="2" key="2">
    <citation type="submission" date="2020-07" db="EMBL/GenBank/DDBJ databases">
        <authorList>
            <person name="Vera ALvarez R."/>
            <person name="Arias-Moreno D.M."/>
            <person name="Jimenez-Jacinto V."/>
            <person name="Jimenez-Bremont J.F."/>
            <person name="Swaminathan K."/>
            <person name="Moose S.P."/>
            <person name="Guerrero-Gonzalez M.L."/>
            <person name="Marino-Ramirez L."/>
            <person name="Landsman D."/>
            <person name="Rodriguez-Kessler M."/>
            <person name="Delgado-Sanchez P."/>
        </authorList>
    </citation>
    <scope>NUCLEOTIDE SEQUENCE</scope>
    <source>
        <tissue evidence="2">Cladode</tissue>
    </source>
</reference>
<proteinExistence type="predicted"/>
<name>A0A7C9CP10_OPUST</name>
<dbReference type="AlphaFoldDB" id="A0A7C9CP10"/>
<sequence length="106" mass="12147">MVCMSYGHPHNSLGSKEPLPSQFGDPDEAETMVKAETMVEPTPCVIQKMSIHPKPLALYPLRRPTYQQPVQFDQKFQSVKELHLVYQNQKTLNLGLSWKLVQQLLL</sequence>
<accession>A0A7C9CP10</accession>
<feature type="region of interest" description="Disordered" evidence="1">
    <location>
        <begin position="1"/>
        <end position="26"/>
    </location>
</feature>
<evidence type="ECO:0000256" key="1">
    <source>
        <dbReference type="SAM" id="MobiDB-lite"/>
    </source>
</evidence>
<dbReference type="EMBL" id="GISG01034997">
    <property type="protein sequence ID" value="MBA4621707.1"/>
    <property type="molecule type" value="Transcribed_RNA"/>
</dbReference>
<protein>
    <submittedName>
        <fullName evidence="2">Uncharacterized protein</fullName>
    </submittedName>
</protein>
<organism evidence="2">
    <name type="scientific">Opuntia streptacantha</name>
    <name type="common">Prickly pear cactus</name>
    <name type="synonym">Opuntia cardona</name>
    <dbReference type="NCBI Taxonomy" id="393608"/>
    <lineage>
        <taxon>Eukaryota</taxon>
        <taxon>Viridiplantae</taxon>
        <taxon>Streptophyta</taxon>
        <taxon>Embryophyta</taxon>
        <taxon>Tracheophyta</taxon>
        <taxon>Spermatophyta</taxon>
        <taxon>Magnoliopsida</taxon>
        <taxon>eudicotyledons</taxon>
        <taxon>Gunneridae</taxon>
        <taxon>Pentapetalae</taxon>
        <taxon>Caryophyllales</taxon>
        <taxon>Cactineae</taxon>
        <taxon>Cactaceae</taxon>
        <taxon>Opuntioideae</taxon>
        <taxon>Opuntia</taxon>
    </lineage>
</organism>
<evidence type="ECO:0000313" key="2">
    <source>
        <dbReference type="EMBL" id="MBA4621707.1"/>
    </source>
</evidence>